<dbReference type="PRINTS" id="PR01270">
    <property type="entry name" value="HDASUPER"/>
</dbReference>
<organism evidence="4 5">
    <name type="scientific">Caballeronia humi</name>
    <dbReference type="NCBI Taxonomy" id="326474"/>
    <lineage>
        <taxon>Bacteria</taxon>
        <taxon>Pseudomonadati</taxon>
        <taxon>Pseudomonadota</taxon>
        <taxon>Betaproteobacteria</taxon>
        <taxon>Burkholderiales</taxon>
        <taxon>Burkholderiaceae</taxon>
        <taxon>Caballeronia</taxon>
    </lineage>
</organism>
<name>A0A158GYL4_9BURK</name>
<dbReference type="EMBL" id="FCNW02000011">
    <property type="protein sequence ID" value="SAL37178.1"/>
    <property type="molecule type" value="Genomic_DNA"/>
</dbReference>
<dbReference type="InterPro" id="IPR044150">
    <property type="entry name" value="HDAC_classIV"/>
</dbReference>
<dbReference type="GO" id="GO:0016787">
    <property type="term" value="F:hydrolase activity"/>
    <property type="evidence" value="ECO:0007669"/>
    <property type="project" value="UniProtKB-KW"/>
</dbReference>
<dbReference type="PANTHER" id="PTHR10625:SF19">
    <property type="entry name" value="HISTONE DEACETYLASE 12"/>
    <property type="match status" value="1"/>
</dbReference>
<protein>
    <submittedName>
        <fullName evidence="4">Histone deacetylase superfamily protein</fullName>
    </submittedName>
</protein>
<dbReference type="SUPFAM" id="SSF52768">
    <property type="entry name" value="Arginase/deacetylase"/>
    <property type="match status" value="1"/>
</dbReference>
<gene>
    <name evidence="4" type="ORF">AWB65_02714</name>
</gene>
<dbReference type="InterPro" id="IPR000286">
    <property type="entry name" value="HDACs"/>
</dbReference>
<accession>A0A158GYL4</accession>
<dbReference type="InterPro" id="IPR037138">
    <property type="entry name" value="His_deacetylse_dom_sf"/>
</dbReference>
<sequence length="308" mass="33286">MKAFYSDRFVLPLPAGHRFPMQKYRLLRERVEAELRGVALHEAPIASDSELVRVHRADYVERVATGALDIREQREIGFPWSPEMVERSRRSVGATIAACRAALIDGFAVNLAGGTHHSYAAHGAGFCVFNDAAVAARAMQYDACGQGGRAQIAIVDLDVHQGNGTASIFRDDPSVFTLSLHGESNYPFSKETSDLDVALPDGCDDDAYADALSRALATMFERVEPMLIIYLAGADPHAGDRLGRLSLSFDGLGRRDQLVFDAGAARNLPVAIAMAGGYGRDIDDTVEVHLHTIQLAAAACARRRGAAF</sequence>
<comment type="similarity">
    <text evidence="1">Belongs to the histone deacetylase family.</text>
</comment>
<evidence type="ECO:0000256" key="2">
    <source>
        <dbReference type="ARBA" id="ARBA00022801"/>
    </source>
</evidence>
<dbReference type="Pfam" id="PF00850">
    <property type="entry name" value="Hist_deacetyl"/>
    <property type="match status" value="1"/>
</dbReference>
<feature type="domain" description="Histone deacetylase" evidence="3">
    <location>
        <begin position="20"/>
        <end position="281"/>
    </location>
</feature>
<dbReference type="PANTHER" id="PTHR10625">
    <property type="entry name" value="HISTONE DEACETYLASE HDAC1-RELATED"/>
    <property type="match status" value="1"/>
</dbReference>
<dbReference type="GO" id="GO:0040029">
    <property type="term" value="P:epigenetic regulation of gene expression"/>
    <property type="evidence" value="ECO:0007669"/>
    <property type="project" value="TreeGrafter"/>
</dbReference>
<reference evidence="4" key="1">
    <citation type="submission" date="2016-01" db="EMBL/GenBank/DDBJ databases">
        <authorList>
            <person name="Peeters C."/>
        </authorList>
    </citation>
    <scope>NUCLEOTIDE SEQUENCE [LARGE SCALE GENOMIC DNA]</scope>
    <source>
        <strain evidence="4">LMG 22934</strain>
    </source>
</reference>
<keyword evidence="5" id="KW-1185">Reference proteome</keyword>
<dbReference type="GO" id="GO:0004407">
    <property type="term" value="F:histone deacetylase activity"/>
    <property type="evidence" value="ECO:0007669"/>
    <property type="project" value="InterPro"/>
</dbReference>
<dbReference type="Gene3D" id="3.40.800.20">
    <property type="entry name" value="Histone deacetylase domain"/>
    <property type="match status" value="1"/>
</dbReference>
<evidence type="ECO:0000256" key="1">
    <source>
        <dbReference type="ARBA" id="ARBA00005947"/>
    </source>
</evidence>
<dbReference type="InterPro" id="IPR023801">
    <property type="entry name" value="His_deacetylse_dom"/>
</dbReference>
<dbReference type="STRING" id="326474.AWB65_02714"/>
<dbReference type="InterPro" id="IPR023696">
    <property type="entry name" value="Ureohydrolase_dom_sf"/>
</dbReference>
<dbReference type="Proteomes" id="UP000054977">
    <property type="component" value="Unassembled WGS sequence"/>
</dbReference>
<dbReference type="OrthoDB" id="9808367at2"/>
<dbReference type="AlphaFoldDB" id="A0A158GYL4"/>
<dbReference type="RefSeq" id="WP_087667631.1">
    <property type="nucleotide sequence ID" value="NZ_FCNW02000011.1"/>
</dbReference>
<proteinExistence type="inferred from homology"/>
<evidence type="ECO:0000313" key="4">
    <source>
        <dbReference type="EMBL" id="SAL37178.1"/>
    </source>
</evidence>
<comment type="caution">
    <text evidence="4">The sequence shown here is derived from an EMBL/GenBank/DDBJ whole genome shotgun (WGS) entry which is preliminary data.</text>
</comment>
<evidence type="ECO:0000313" key="5">
    <source>
        <dbReference type="Proteomes" id="UP000054977"/>
    </source>
</evidence>
<evidence type="ECO:0000259" key="3">
    <source>
        <dbReference type="Pfam" id="PF00850"/>
    </source>
</evidence>
<dbReference type="CDD" id="cd09993">
    <property type="entry name" value="HDAC_classIV"/>
    <property type="match status" value="1"/>
</dbReference>
<keyword evidence="2" id="KW-0378">Hydrolase</keyword>